<dbReference type="InterPro" id="IPR036322">
    <property type="entry name" value="WD40_repeat_dom_sf"/>
</dbReference>
<comment type="caution">
    <text evidence="4">The sequence shown here is derived from an EMBL/GenBank/DDBJ whole genome shotgun (WGS) entry which is preliminary data.</text>
</comment>
<feature type="compositionally biased region" description="Low complexity" evidence="3">
    <location>
        <begin position="146"/>
        <end position="155"/>
    </location>
</feature>
<dbReference type="GO" id="GO:0048731">
    <property type="term" value="P:system development"/>
    <property type="evidence" value="ECO:0007669"/>
    <property type="project" value="UniProtKB-ARBA"/>
</dbReference>
<evidence type="ECO:0000313" key="5">
    <source>
        <dbReference type="Proteomes" id="UP001370490"/>
    </source>
</evidence>
<dbReference type="Gene3D" id="2.130.10.10">
    <property type="entry name" value="YVTN repeat-like/Quinoprotein amine dehydrogenase"/>
    <property type="match status" value="1"/>
</dbReference>
<feature type="compositionally biased region" description="Polar residues" evidence="3">
    <location>
        <begin position="600"/>
        <end position="610"/>
    </location>
</feature>
<dbReference type="PANTHER" id="PTHR22715:SF1">
    <property type="entry name" value="DNA BINDING PROTEIN"/>
    <property type="match status" value="1"/>
</dbReference>
<dbReference type="AlphaFoldDB" id="A0AAN8V5M9"/>
<dbReference type="SUPFAM" id="SSF50978">
    <property type="entry name" value="WD40 repeat-like"/>
    <property type="match status" value="1"/>
</dbReference>
<dbReference type="GO" id="GO:0051726">
    <property type="term" value="P:regulation of cell cycle"/>
    <property type="evidence" value="ECO:0007669"/>
    <property type="project" value="TreeGrafter"/>
</dbReference>
<dbReference type="Proteomes" id="UP001370490">
    <property type="component" value="Unassembled WGS sequence"/>
</dbReference>
<dbReference type="PROSITE" id="PS51542">
    <property type="entry name" value="FYRN"/>
    <property type="match status" value="1"/>
</dbReference>
<dbReference type="PROSITE" id="PS51543">
    <property type="entry name" value="FYRC"/>
    <property type="match status" value="1"/>
</dbReference>
<dbReference type="EMBL" id="JBAMMX010000019">
    <property type="protein sequence ID" value="KAK6921883.1"/>
    <property type="molecule type" value="Genomic_DNA"/>
</dbReference>
<protein>
    <submittedName>
        <fullName evidence="4">FY-rich, C-terminal</fullName>
    </submittedName>
</protein>
<evidence type="ECO:0000256" key="2">
    <source>
        <dbReference type="ARBA" id="ARBA00023242"/>
    </source>
</evidence>
<reference evidence="4 5" key="1">
    <citation type="submission" date="2023-12" db="EMBL/GenBank/DDBJ databases">
        <title>A high-quality genome assembly for Dillenia turbinata (Dilleniales).</title>
        <authorList>
            <person name="Chanderbali A."/>
        </authorList>
    </citation>
    <scope>NUCLEOTIDE SEQUENCE [LARGE SCALE GENOMIC DNA]</scope>
    <source>
        <strain evidence="4">LSX21</strain>
        <tissue evidence="4">Leaf</tissue>
    </source>
</reference>
<accession>A0AAN8V5M9</accession>
<sequence length="1190" mass="131006">MKELNESKNDGLEIISIGTLHKGTWDKKYWSSSRGKERYPYPVGYCALRTYNGSTYNMEIHEGVKGPLFVITAKDEQSCKGQTPDIAWEGFQKKGYPRSKMSLGKRLSGKIDGVELFGFKNPLVQRLLRELVANINGTAEQNLLSSSIRDGSSGSVHNSQHERPSTNSELLEFLEKHHVTKKRSKRRNLLNNKLLSGTSSKRFQSHKISNDIKISIEDYDRQSPKNLENVTNECSFRQEDSLPAVSCQPSGRITEKACFLQEDSYLIKDGKPFACDFLLYDTRYSIEAHVKNIHLELFFPECLHRSAYDAVQLFKSSTAVEDNNEIQPLEKSALCNDVKLFVPNSVDPLHDSQKKNPCNVLDDFNPKEMTEVHQEGEIDLPNSNTSTEKSDADSIAHDIAKSMMTVLLPQALPLLKKASRKKKKKNEKKASIKASGVSPCQDEFSRGLPRTNSQKDNHEAVAANVATPVEILAEGFHVEQKETIFIPSTCFSSLEPSTVCAKSFIPDSIEGDQCQSQNQILVCHDVASTNDIGSHKPGPFGTLASIDAQGNSFICHVDSDGCKEASDCDALYKASAARTQQGDLNESKSALVHASPDKNAPSQLSKRSKNSFRTACQNSKGLEIHPAGGDLSSAANHMSEKDAGVICTSSSAQILLKEANKTSMDAKSSIQLSDGSPSLESSSCPLSESIICRNFVENPVPKVYPTVGAFLGPVHRMNNTPNEQVPCGAVATTTGLLHSYRPGNCNNAEFENRQAHFQKEERSSWCKWESVDVEQQPVTLVEKSMEIEGDHHGIIEIVGQYVHPLPVSLILLQTNEDEAHVCVICRHFVDKDRTLFIHRIPINGPSMGCPNFVGHTLIRLPTSKDAFGQEVPFGGSGLQLTPNGKYLVLLDSIKAPYCREQKINCPCSACAQDGYTDAQVKIVEVKLGYVSVINKLKTIDSVRCILVCEPNHLVAVEGGKMRLWLMNTIWSTPLEDCLIPNFGSSHIVDLKGIPNSANLVVGHDGFGEFTLWDIPKRRLLSRFSAPSMPIHQFLPVGLFAWPMADPTTISSDVEECSKRILTVAKMWLSGTRKDNCFMSLEGKDITVWLLVSVNDSNAQHDCQSSDGKKYPVGCWRAATIGLLAGQGIIGTDDGYVYIWDLASGSKLGTIHHFKGGIPCIASENSISGVLAVGGDEQLLIYLRSQKAWAN</sequence>
<dbReference type="GO" id="GO:0140993">
    <property type="term" value="F:histone modifying activity"/>
    <property type="evidence" value="ECO:0007669"/>
    <property type="project" value="UniProtKB-ARBA"/>
</dbReference>
<feature type="compositionally biased region" description="Basic residues" evidence="3">
    <location>
        <begin position="418"/>
        <end position="427"/>
    </location>
</feature>
<gene>
    <name evidence="4" type="ORF">RJ641_012390</name>
</gene>
<dbReference type="GO" id="GO:0005634">
    <property type="term" value="C:nucleus"/>
    <property type="evidence" value="ECO:0007669"/>
    <property type="project" value="UniProtKB-SubCell"/>
</dbReference>
<dbReference type="InterPro" id="IPR003888">
    <property type="entry name" value="FYrich_N"/>
</dbReference>
<dbReference type="Pfam" id="PF05965">
    <property type="entry name" value="FYRC"/>
    <property type="match status" value="1"/>
</dbReference>
<evidence type="ECO:0000313" key="4">
    <source>
        <dbReference type="EMBL" id="KAK6921883.1"/>
    </source>
</evidence>
<keyword evidence="5" id="KW-1185">Reference proteome</keyword>
<evidence type="ECO:0000256" key="1">
    <source>
        <dbReference type="ARBA" id="ARBA00004123"/>
    </source>
</evidence>
<name>A0AAN8V5M9_9MAGN</name>
<proteinExistence type="predicted"/>
<keyword evidence="2" id="KW-0539">Nucleus</keyword>
<dbReference type="InterPro" id="IPR040092">
    <property type="entry name" value="TBRG1"/>
</dbReference>
<dbReference type="Gene3D" id="3.30.160.360">
    <property type="match status" value="1"/>
</dbReference>
<dbReference type="InterPro" id="IPR015943">
    <property type="entry name" value="WD40/YVTN_repeat-like_dom_sf"/>
</dbReference>
<feature type="region of interest" description="Disordered" evidence="3">
    <location>
        <begin position="418"/>
        <end position="456"/>
    </location>
</feature>
<feature type="region of interest" description="Disordered" evidence="3">
    <location>
        <begin position="146"/>
        <end position="167"/>
    </location>
</feature>
<feature type="region of interest" description="Disordered" evidence="3">
    <location>
        <begin position="583"/>
        <end position="610"/>
    </location>
</feature>
<dbReference type="PANTHER" id="PTHR22715">
    <property type="entry name" value="TRANSFORMING GROWTH FACTOR BETA REGULATED GENE 1"/>
    <property type="match status" value="1"/>
</dbReference>
<organism evidence="4 5">
    <name type="scientific">Dillenia turbinata</name>
    <dbReference type="NCBI Taxonomy" id="194707"/>
    <lineage>
        <taxon>Eukaryota</taxon>
        <taxon>Viridiplantae</taxon>
        <taxon>Streptophyta</taxon>
        <taxon>Embryophyta</taxon>
        <taxon>Tracheophyta</taxon>
        <taxon>Spermatophyta</taxon>
        <taxon>Magnoliopsida</taxon>
        <taxon>eudicotyledons</taxon>
        <taxon>Gunneridae</taxon>
        <taxon>Pentapetalae</taxon>
        <taxon>Dilleniales</taxon>
        <taxon>Dilleniaceae</taxon>
        <taxon>Dillenia</taxon>
    </lineage>
</organism>
<evidence type="ECO:0000256" key="3">
    <source>
        <dbReference type="SAM" id="MobiDB-lite"/>
    </source>
</evidence>
<comment type="subcellular location">
    <subcellularLocation>
        <location evidence="1">Nucleus</location>
    </subcellularLocation>
</comment>
<dbReference type="InterPro" id="IPR003889">
    <property type="entry name" value="FYrich_C"/>
</dbReference>